<dbReference type="SUPFAM" id="SSF55826">
    <property type="entry name" value="YbaK/ProRS associated domain"/>
    <property type="match status" value="1"/>
</dbReference>
<dbReference type="Gene3D" id="3.90.960.10">
    <property type="entry name" value="YbaK/aminoacyl-tRNA synthetase-associated domain"/>
    <property type="match status" value="1"/>
</dbReference>
<evidence type="ECO:0000259" key="1">
    <source>
        <dbReference type="Pfam" id="PF04073"/>
    </source>
</evidence>
<name>A0A7C4BCN9_9CREN</name>
<dbReference type="PANTHER" id="PTHR30411:SF1">
    <property type="entry name" value="CYTOPLASMIC PROTEIN"/>
    <property type="match status" value="1"/>
</dbReference>
<dbReference type="AlphaFoldDB" id="A0A7C4BCN9"/>
<dbReference type="InterPro" id="IPR007214">
    <property type="entry name" value="YbaK/aa-tRNA-synth-assoc-dom"/>
</dbReference>
<dbReference type="GO" id="GO:0002161">
    <property type="term" value="F:aminoacyl-tRNA deacylase activity"/>
    <property type="evidence" value="ECO:0007669"/>
    <property type="project" value="InterPro"/>
</dbReference>
<comment type="caution">
    <text evidence="2">The sequence shown here is derived from an EMBL/GenBank/DDBJ whole genome shotgun (WGS) entry which is preliminary data.</text>
</comment>
<dbReference type="InterPro" id="IPR036754">
    <property type="entry name" value="YbaK/aa-tRNA-synt-asso_dom_sf"/>
</dbReference>
<dbReference type="PANTHER" id="PTHR30411">
    <property type="entry name" value="CYTOPLASMIC PROTEIN"/>
    <property type="match status" value="1"/>
</dbReference>
<dbReference type="EMBL" id="DTFF01000060">
    <property type="protein sequence ID" value="HGI88094.1"/>
    <property type="molecule type" value="Genomic_DNA"/>
</dbReference>
<evidence type="ECO:0000313" key="2">
    <source>
        <dbReference type="EMBL" id="HGI88094.1"/>
    </source>
</evidence>
<reference evidence="2" key="1">
    <citation type="journal article" date="2020" name="mSystems">
        <title>Genome- and Community-Level Interaction Insights into Carbon Utilization and Element Cycling Functions of Hydrothermarchaeota in Hydrothermal Sediment.</title>
        <authorList>
            <person name="Zhou Z."/>
            <person name="Liu Y."/>
            <person name="Xu W."/>
            <person name="Pan J."/>
            <person name="Luo Z.H."/>
            <person name="Li M."/>
        </authorList>
    </citation>
    <scope>NUCLEOTIDE SEQUENCE [LARGE SCALE GENOMIC DNA]</scope>
    <source>
        <strain evidence="2">SpSt-732</strain>
    </source>
</reference>
<protein>
    <recommendedName>
        <fullName evidence="1">YbaK/aminoacyl-tRNA synthetase-associated domain-containing protein</fullName>
    </recommendedName>
</protein>
<accession>A0A7C4BCN9</accession>
<feature type="domain" description="YbaK/aminoacyl-tRNA synthetase-associated" evidence="1">
    <location>
        <begin position="47"/>
        <end position="164"/>
    </location>
</feature>
<sequence length="175" mass="19220">MPKGKPCTKYTRFYAYSIISTTWCRGVKVWREVVDGIDVEVMEFEGTVETVEKASKLSGYPAPLIIKTLLLRAGEGYLIAVVRGDRRLDLGKAERALGKRVSLAKPSEVKAVIGVEVGAVTPLSPKVKGLQVVLDPAILSQEFVVCGGGALNRLYKVRVRDLLNYLNPTPLDIFK</sequence>
<proteinExistence type="predicted"/>
<organism evidence="2">
    <name type="scientific">Ignisphaera aggregans</name>
    <dbReference type="NCBI Taxonomy" id="334771"/>
    <lineage>
        <taxon>Archaea</taxon>
        <taxon>Thermoproteota</taxon>
        <taxon>Thermoprotei</taxon>
        <taxon>Desulfurococcales</taxon>
        <taxon>Desulfurococcaceae</taxon>
        <taxon>Ignisphaera</taxon>
    </lineage>
</organism>
<dbReference type="Pfam" id="PF04073">
    <property type="entry name" value="tRNA_edit"/>
    <property type="match status" value="1"/>
</dbReference>
<dbReference type="CDD" id="cd04332">
    <property type="entry name" value="YbaK_like"/>
    <property type="match status" value="1"/>
</dbReference>
<gene>
    <name evidence="2" type="ORF">ENV14_06895</name>
</gene>